<dbReference type="PANTHER" id="PTHR45657:SF1">
    <property type="entry name" value="CRAL-TRIO DOMAIN-CONTAINING PROTEIN YKL091C-RELATED"/>
    <property type="match status" value="1"/>
</dbReference>
<dbReference type="Pfam" id="PF00650">
    <property type="entry name" value="CRAL_TRIO"/>
    <property type="match status" value="1"/>
</dbReference>
<dbReference type="SUPFAM" id="SSF52087">
    <property type="entry name" value="CRAL/TRIO domain"/>
    <property type="match status" value="1"/>
</dbReference>
<evidence type="ECO:0000313" key="2">
    <source>
        <dbReference type="EMBL" id="OCH91865.1"/>
    </source>
</evidence>
<dbReference type="Gene3D" id="3.40.525.10">
    <property type="entry name" value="CRAL-TRIO lipid binding domain"/>
    <property type="match status" value="1"/>
</dbReference>
<dbReference type="CDD" id="cd00170">
    <property type="entry name" value="SEC14"/>
    <property type="match status" value="1"/>
</dbReference>
<dbReference type="InterPro" id="IPR036865">
    <property type="entry name" value="CRAL-TRIO_dom_sf"/>
</dbReference>
<dbReference type="Proteomes" id="UP000250043">
    <property type="component" value="Unassembled WGS sequence"/>
</dbReference>
<dbReference type="Pfam" id="PF03765">
    <property type="entry name" value="CRAL_TRIO_N"/>
    <property type="match status" value="1"/>
</dbReference>
<dbReference type="InterPro" id="IPR011074">
    <property type="entry name" value="CRAL/TRIO_N_dom"/>
</dbReference>
<dbReference type="InterPro" id="IPR036273">
    <property type="entry name" value="CRAL/TRIO_N_dom_sf"/>
</dbReference>
<protein>
    <submittedName>
        <fullName evidence="2">CRAL/TRIO domain-containing protein</fullName>
    </submittedName>
</protein>
<sequence>EQDKTLQKFRHELVEQDLLHEGDSIGTDDATLRRFLRARGFNLEKAIQMWRNCQNWRKTVEGVGIDELYRRIDPFDYPEREHVFECWPLYFHKTDKQGRPLNIHRFGGINMPKLYKNVPAERFWQTVLVNAESLTREVLPASARAAGKQIDGTFVIVDLKGFGMSQFWQMKNFARDAFQVSQDYFPDTMAQLAIVNAPSTFTTIWSFIKPWLAKETVKKVCILGTDYADRLREWVDPDNLPTYLGGNCTCEEHGGCDKGNVGPWMDARREAQEAQNAKAESQ</sequence>
<dbReference type="SUPFAM" id="SSF46938">
    <property type="entry name" value="CRAL/TRIO N-terminal domain"/>
    <property type="match status" value="1"/>
</dbReference>
<dbReference type="PANTHER" id="PTHR45657">
    <property type="entry name" value="CRAL-TRIO DOMAIN-CONTAINING PROTEIN YKL091C-RELATED"/>
    <property type="match status" value="1"/>
</dbReference>
<dbReference type="SMART" id="SM01100">
    <property type="entry name" value="CRAL_TRIO_N"/>
    <property type="match status" value="1"/>
</dbReference>
<keyword evidence="3" id="KW-1185">Reference proteome</keyword>
<dbReference type="SMART" id="SM00516">
    <property type="entry name" value="SEC14"/>
    <property type="match status" value="1"/>
</dbReference>
<organism evidence="2 3">
    <name type="scientific">Obba rivulosa</name>
    <dbReference type="NCBI Taxonomy" id="1052685"/>
    <lineage>
        <taxon>Eukaryota</taxon>
        <taxon>Fungi</taxon>
        <taxon>Dikarya</taxon>
        <taxon>Basidiomycota</taxon>
        <taxon>Agaricomycotina</taxon>
        <taxon>Agaricomycetes</taxon>
        <taxon>Polyporales</taxon>
        <taxon>Gelatoporiaceae</taxon>
        <taxon>Obba</taxon>
    </lineage>
</organism>
<dbReference type="Gene3D" id="1.10.8.20">
    <property type="entry name" value="N-terminal domain of phosphatidylinositol transfer protein sec14p"/>
    <property type="match status" value="1"/>
</dbReference>
<accession>A0A8E2B109</accession>
<dbReference type="EMBL" id="KV722378">
    <property type="protein sequence ID" value="OCH91865.1"/>
    <property type="molecule type" value="Genomic_DNA"/>
</dbReference>
<dbReference type="InterPro" id="IPR051026">
    <property type="entry name" value="PI/PC_transfer"/>
</dbReference>
<feature type="non-terminal residue" evidence="2">
    <location>
        <position position="1"/>
    </location>
</feature>
<feature type="non-terminal residue" evidence="2">
    <location>
        <position position="282"/>
    </location>
</feature>
<gene>
    <name evidence="2" type="ORF">OBBRIDRAFT_701262</name>
</gene>
<dbReference type="AlphaFoldDB" id="A0A8E2B109"/>
<evidence type="ECO:0000259" key="1">
    <source>
        <dbReference type="PROSITE" id="PS50191"/>
    </source>
</evidence>
<dbReference type="PROSITE" id="PS50191">
    <property type="entry name" value="CRAL_TRIO"/>
    <property type="match status" value="1"/>
</dbReference>
<proteinExistence type="predicted"/>
<name>A0A8E2B109_9APHY</name>
<reference evidence="2 3" key="1">
    <citation type="submission" date="2016-07" db="EMBL/GenBank/DDBJ databases">
        <title>Draft genome of the white-rot fungus Obba rivulosa 3A-2.</title>
        <authorList>
            <consortium name="DOE Joint Genome Institute"/>
            <person name="Miettinen O."/>
            <person name="Riley R."/>
            <person name="Acob R."/>
            <person name="Barry K."/>
            <person name="Cullen D."/>
            <person name="De Vries R."/>
            <person name="Hainaut M."/>
            <person name="Hatakka A."/>
            <person name="Henrissat B."/>
            <person name="Hilden K."/>
            <person name="Kuo R."/>
            <person name="Labutti K."/>
            <person name="Lipzen A."/>
            <person name="Makela M.R."/>
            <person name="Sandor L."/>
            <person name="Spatafora J.W."/>
            <person name="Grigoriev I.V."/>
            <person name="Hibbett D.S."/>
        </authorList>
    </citation>
    <scope>NUCLEOTIDE SEQUENCE [LARGE SCALE GENOMIC DNA]</scope>
    <source>
        <strain evidence="2 3">3A-2</strain>
    </source>
</reference>
<dbReference type="InterPro" id="IPR001251">
    <property type="entry name" value="CRAL-TRIO_dom"/>
</dbReference>
<dbReference type="OrthoDB" id="1434354at2759"/>
<evidence type="ECO:0000313" key="3">
    <source>
        <dbReference type="Proteomes" id="UP000250043"/>
    </source>
</evidence>
<feature type="domain" description="CRAL-TRIO" evidence="1">
    <location>
        <begin position="79"/>
        <end position="252"/>
    </location>
</feature>